<evidence type="ECO:0000313" key="3">
    <source>
        <dbReference type="Proteomes" id="UP000467148"/>
    </source>
</evidence>
<feature type="chain" id="PRO_5029613113" evidence="1">
    <location>
        <begin position="29"/>
        <end position="205"/>
    </location>
</feature>
<keyword evidence="1" id="KW-0732">Signal</keyword>
<gene>
    <name evidence="2" type="ORF">MHEL_40460</name>
</gene>
<reference evidence="2 3" key="1">
    <citation type="journal article" date="2019" name="Emerg. Microbes Infect.">
        <title>Comprehensive subspecies identification of 175 nontuberculous mycobacteria species based on 7547 genomic profiles.</title>
        <authorList>
            <person name="Matsumoto Y."/>
            <person name="Kinjo T."/>
            <person name="Motooka D."/>
            <person name="Nabeya D."/>
            <person name="Jung N."/>
            <person name="Uechi K."/>
            <person name="Horii T."/>
            <person name="Iida T."/>
            <person name="Fujita J."/>
            <person name="Nakamura S."/>
        </authorList>
    </citation>
    <scope>NUCLEOTIDE SEQUENCE [LARGE SCALE GENOMIC DNA]</scope>
    <source>
        <strain evidence="2 3">JCM 30396</strain>
    </source>
</reference>
<keyword evidence="3" id="KW-1185">Reference proteome</keyword>
<organism evidence="2 3">
    <name type="scientific">Mycolicibacterium helvum</name>
    <dbReference type="NCBI Taxonomy" id="1534349"/>
    <lineage>
        <taxon>Bacteria</taxon>
        <taxon>Bacillati</taxon>
        <taxon>Actinomycetota</taxon>
        <taxon>Actinomycetes</taxon>
        <taxon>Mycobacteriales</taxon>
        <taxon>Mycobacteriaceae</taxon>
        <taxon>Mycolicibacterium</taxon>
    </lineage>
</organism>
<proteinExistence type="predicted"/>
<dbReference type="EMBL" id="AP022596">
    <property type="protein sequence ID" value="BBY65803.1"/>
    <property type="molecule type" value="Genomic_DNA"/>
</dbReference>
<protein>
    <submittedName>
        <fullName evidence="2">Uncharacterized protein</fullName>
    </submittedName>
</protein>
<dbReference type="AlphaFoldDB" id="A0A7I7TAG5"/>
<evidence type="ECO:0000256" key="1">
    <source>
        <dbReference type="SAM" id="SignalP"/>
    </source>
</evidence>
<name>A0A7I7TAG5_9MYCO</name>
<sequence length="205" mass="23251">MLTRWKSVAAALSFVLGGVVSVTGFAWADEGSDYDPVAQYDQPQRLPVITVHPSEWQPQFPFPFDQTQRYVTPVDIEAEREMCQWYDAQFDTIKHQVEGLNDNVIRHNGDFGADGVWQQAGIVIANLDQSLDFLTPRAQALTQSYDHAGDLYFPIYQGDAFYGLWQQMSNVSNGLKARQPTWFSGPSYLRMLHWGSKIHRSDVCG</sequence>
<dbReference type="KEGG" id="mhev:MHEL_40460"/>
<accession>A0A7I7TAG5</accession>
<dbReference type="RefSeq" id="WP_246227344.1">
    <property type="nucleotide sequence ID" value="NZ_AP022596.1"/>
</dbReference>
<evidence type="ECO:0000313" key="2">
    <source>
        <dbReference type="EMBL" id="BBY65803.1"/>
    </source>
</evidence>
<dbReference type="Proteomes" id="UP000467148">
    <property type="component" value="Chromosome"/>
</dbReference>
<feature type="signal peptide" evidence="1">
    <location>
        <begin position="1"/>
        <end position="28"/>
    </location>
</feature>